<reference evidence="2" key="1">
    <citation type="submission" date="2023-05" db="EMBL/GenBank/DDBJ databases">
        <authorList>
            <person name="Stuckert A."/>
        </authorList>
    </citation>
    <scope>NUCLEOTIDE SEQUENCE</scope>
</reference>
<gene>
    <name evidence="2" type="ORF">SPARVUS_LOCUS14685362</name>
</gene>
<keyword evidence="1" id="KW-0812">Transmembrane</keyword>
<evidence type="ECO:0000313" key="3">
    <source>
        <dbReference type="Proteomes" id="UP001162483"/>
    </source>
</evidence>
<protein>
    <submittedName>
        <fullName evidence="2">Uncharacterized protein</fullName>
    </submittedName>
</protein>
<organism evidence="2 3">
    <name type="scientific">Staurois parvus</name>
    <dbReference type="NCBI Taxonomy" id="386267"/>
    <lineage>
        <taxon>Eukaryota</taxon>
        <taxon>Metazoa</taxon>
        <taxon>Chordata</taxon>
        <taxon>Craniata</taxon>
        <taxon>Vertebrata</taxon>
        <taxon>Euteleostomi</taxon>
        <taxon>Amphibia</taxon>
        <taxon>Batrachia</taxon>
        <taxon>Anura</taxon>
        <taxon>Neobatrachia</taxon>
        <taxon>Ranoidea</taxon>
        <taxon>Ranidae</taxon>
        <taxon>Staurois</taxon>
    </lineage>
</organism>
<comment type="caution">
    <text evidence="2">The sequence shown here is derived from an EMBL/GenBank/DDBJ whole genome shotgun (WGS) entry which is preliminary data.</text>
</comment>
<evidence type="ECO:0000313" key="2">
    <source>
        <dbReference type="EMBL" id="CAI9612330.1"/>
    </source>
</evidence>
<feature type="transmembrane region" description="Helical" evidence="1">
    <location>
        <begin position="20"/>
        <end position="40"/>
    </location>
</feature>
<keyword evidence="1" id="KW-1133">Transmembrane helix</keyword>
<dbReference type="EMBL" id="CATNWA010019279">
    <property type="protein sequence ID" value="CAI9612330.1"/>
    <property type="molecule type" value="Genomic_DNA"/>
</dbReference>
<evidence type="ECO:0000256" key="1">
    <source>
        <dbReference type="SAM" id="Phobius"/>
    </source>
</evidence>
<dbReference type="Proteomes" id="UP001162483">
    <property type="component" value="Unassembled WGS sequence"/>
</dbReference>
<name>A0ABN9GW46_9NEOB</name>
<accession>A0ABN9GW46</accession>
<keyword evidence="1" id="KW-0472">Membrane</keyword>
<sequence length="41" mass="5078">MTIAQSCDTVPKLHFYHFVHITRAFFWWYLITTRVFIFLLN</sequence>
<proteinExistence type="predicted"/>
<keyword evidence="3" id="KW-1185">Reference proteome</keyword>